<evidence type="ECO:0000313" key="1">
    <source>
        <dbReference type="EMBL" id="CAD5106463.1"/>
    </source>
</evidence>
<gene>
    <name evidence="1" type="ORF">PSEWESI4_00726</name>
</gene>
<keyword evidence="2" id="KW-1185">Reference proteome</keyword>
<dbReference type="Proteomes" id="UP000583387">
    <property type="component" value="Unassembled WGS sequence"/>
</dbReference>
<accession>A0A7U7EK11</accession>
<comment type="caution">
    <text evidence="1">The sequence shown here is derived from an EMBL/GenBank/DDBJ whole genome shotgun (WGS) entry which is preliminary data.</text>
</comment>
<reference evidence="1 2" key="1">
    <citation type="submission" date="2020-08" db="EMBL/GenBank/DDBJ databases">
        <authorList>
            <person name="Criscuolo A."/>
        </authorList>
    </citation>
    <scope>NUCLEOTIDE SEQUENCE [LARGE SCALE GENOMIC DNA]</scope>
    <source>
        <strain evidence="1">CIP111764</strain>
    </source>
</reference>
<sequence>MAANRAHGALLQVSIGAVFVGAAHGREIAGVARSYRSASG</sequence>
<evidence type="ECO:0000313" key="2">
    <source>
        <dbReference type="Proteomes" id="UP000583387"/>
    </source>
</evidence>
<proteinExistence type="predicted"/>
<organism evidence="1 2">
    <name type="scientific">Zestomonas carbonaria</name>
    <dbReference type="NCBI Taxonomy" id="2762745"/>
    <lineage>
        <taxon>Bacteria</taxon>
        <taxon>Pseudomonadati</taxon>
        <taxon>Pseudomonadota</taxon>
        <taxon>Gammaproteobacteria</taxon>
        <taxon>Pseudomonadales</taxon>
        <taxon>Pseudomonadaceae</taxon>
        <taxon>Zestomonas</taxon>
    </lineage>
</organism>
<name>A0A7U7EK11_9GAMM</name>
<dbReference type="AlphaFoldDB" id="A0A7U7EK11"/>
<protein>
    <submittedName>
        <fullName evidence="1">Uncharacterized protein</fullName>
    </submittedName>
</protein>
<dbReference type="EMBL" id="CAJFCI010000022">
    <property type="protein sequence ID" value="CAD5106463.1"/>
    <property type="molecule type" value="Genomic_DNA"/>
</dbReference>